<keyword evidence="2" id="KW-1185">Reference proteome</keyword>
<gene>
    <name evidence="1" type="ORF">PSON_ATCC_30995.1.T0740090</name>
</gene>
<reference evidence="1" key="1">
    <citation type="submission" date="2021-01" db="EMBL/GenBank/DDBJ databases">
        <authorList>
            <consortium name="Genoscope - CEA"/>
            <person name="William W."/>
        </authorList>
    </citation>
    <scope>NUCLEOTIDE SEQUENCE</scope>
</reference>
<comment type="caution">
    <text evidence="1">The sequence shown here is derived from an EMBL/GenBank/DDBJ whole genome shotgun (WGS) entry which is preliminary data.</text>
</comment>
<evidence type="ECO:0000313" key="2">
    <source>
        <dbReference type="Proteomes" id="UP000692954"/>
    </source>
</evidence>
<name>A0A8S1PBS8_9CILI</name>
<proteinExistence type="predicted"/>
<accession>A0A8S1PBS8</accession>
<evidence type="ECO:0000313" key="1">
    <source>
        <dbReference type="EMBL" id="CAD8100560.1"/>
    </source>
</evidence>
<sequence>MVLDKNEITTGTKFDKELQRYDSSEDLLNVVTPKLRSYLPYKIKQDNESVQVEKRR</sequence>
<protein>
    <submittedName>
        <fullName evidence="1">Uncharacterized protein</fullName>
    </submittedName>
</protein>
<dbReference type="AlphaFoldDB" id="A0A8S1PBS8"/>
<organism evidence="1 2">
    <name type="scientific">Paramecium sonneborni</name>
    <dbReference type="NCBI Taxonomy" id="65129"/>
    <lineage>
        <taxon>Eukaryota</taxon>
        <taxon>Sar</taxon>
        <taxon>Alveolata</taxon>
        <taxon>Ciliophora</taxon>
        <taxon>Intramacronucleata</taxon>
        <taxon>Oligohymenophorea</taxon>
        <taxon>Peniculida</taxon>
        <taxon>Parameciidae</taxon>
        <taxon>Paramecium</taxon>
    </lineage>
</organism>
<dbReference type="Proteomes" id="UP000692954">
    <property type="component" value="Unassembled WGS sequence"/>
</dbReference>
<dbReference type="EMBL" id="CAJJDN010000074">
    <property type="protein sequence ID" value="CAD8100560.1"/>
    <property type="molecule type" value="Genomic_DNA"/>
</dbReference>